<dbReference type="Proteomes" id="UP001195724">
    <property type="component" value="Unassembled WGS sequence"/>
</dbReference>
<dbReference type="RefSeq" id="WP_204844979.1">
    <property type="nucleotide sequence ID" value="NZ_JAFBCL010000001.1"/>
</dbReference>
<sequence length="99" mass="10687">MPLSDPGVYVRGAMSPAAESEVLVAGSAGNYGCRVHRWGAERVAAAFEADPDDVDGRVEEFLVRLWPVSAEAGSPGADRVRSPEEDRFEAIARWAREQG</sequence>
<evidence type="ECO:0000313" key="1">
    <source>
        <dbReference type="EMBL" id="MBM7814430.1"/>
    </source>
</evidence>
<reference evidence="1 2" key="1">
    <citation type="submission" date="2021-01" db="EMBL/GenBank/DDBJ databases">
        <title>Sequencing the genomes of 1000 actinobacteria strains.</title>
        <authorList>
            <person name="Klenk H.-P."/>
        </authorList>
    </citation>
    <scope>NUCLEOTIDE SEQUENCE [LARGE SCALE GENOMIC DNA]</scope>
    <source>
        <strain evidence="1 2">DSM 44581</strain>
    </source>
</reference>
<evidence type="ECO:0000313" key="2">
    <source>
        <dbReference type="Proteomes" id="UP001195724"/>
    </source>
</evidence>
<dbReference type="EMBL" id="JAFBCL010000001">
    <property type="protein sequence ID" value="MBM7814430.1"/>
    <property type="molecule type" value="Genomic_DNA"/>
</dbReference>
<organism evidence="1 2">
    <name type="scientific">Saccharothrix algeriensis</name>
    <dbReference type="NCBI Taxonomy" id="173560"/>
    <lineage>
        <taxon>Bacteria</taxon>
        <taxon>Bacillati</taxon>
        <taxon>Actinomycetota</taxon>
        <taxon>Actinomycetes</taxon>
        <taxon>Pseudonocardiales</taxon>
        <taxon>Pseudonocardiaceae</taxon>
        <taxon>Saccharothrix</taxon>
    </lineage>
</organism>
<gene>
    <name evidence="1" type="ORF">JOE68_005295</name>
</gene>
<protein>
    <submittedName>
        <fullName evidence="1">Uncharacterized protein</fullName>
    </submittedName>
</protein>
<accession>A0ABS2SDT3</accession>
<name>A0ABS2SDT3_9PSEU</name>
<keyword evidence="2" id="KW-1185">Reference proteome</keyword>
<comment type="caution">
    <text evidence="1">The sequence shown here is derived from an EMBL/GenBank/DDBJ whole genome shotgun (WGS) entry which is preliminary data.</text>
</comment>
<proteinExistence type="predicted"/>